<comment type="caution">
    <text evidence="1">The sequence shown here is derived from an EMBL/GenBank/DDBJ whole genome shotgun (WGS) entry which is preliminary data.</text>
</comment>
<sequence length="189" mass="22178">MSKERRGKHIKITTDLDKHPYMKTLAFHKLVQSVDVFTQNFFKENSFLDLWNKANNSGNFSDVNFIVSLAYGTISTEVAENIKPISRRFYDLLCNANNTAQIKYNTDSYAVLYKVALNTGDFSKVNKITNFAYNVVGNEEEYFSDYNKWLKNKNKHNLDFHNWRVLHNKNYKKEYAGYVVFLKTKPNLD</sequence>
<dbReference type="Proteomes" id="UP000179221">
    <property type="component" value="Unassembled WGS sequence"/>
</dbReference>
<organism evidence="1 2">
    <name type="scientific">Candidatus Woesebacteria bacterium RIFCSPHIGHO2_01_FULL_40_22</name>
    <dbReference type="NCBI Taxonomy" id="1802499"/>
    <lineage>
        <taxon>Bacteria</taxon>
        <taxon>Candidatus Woeseibacteriota</taxon>
    </lineage>
</organism>
<gene>
    <name evidence="1" type="ORF">A2628_01275</name>
</gene>
<protein>
    <submittedName>
        <fullName evidence="1">Uncharacterized protein</fullName>
    </submittedName>
</protein>
<accession>A0A1F7YJ94</accession>
<dbReference type="EMBL" id="MGGL01000004">
    <property type="protein sequence ID" value="OGM27416.1"/>
    <property type="molecule type" value="Genomic_DNA"/>
</dbReference>
<proteinExistence type="predicted"/>
<evidence type="ECO:0000313" key="2">
    <source>
        <dbReference type="Proteomes" id="UP000179221"/>
    </source>
</evidence>
<dbReference type="AlphaFoldDB" id="A0A1F7YJ94"/>
<evidence type="ECO:0000313" key="1">
    <source>
        <dbReference type="EMBL" id="OGM27416.1"/>
    </source>
</evidence>
<reference evidence="1 2" key="1">
    <citation type="journal article" date="2016" name="Nat. Commun.">
        <title>Thousands of microbial genomes shed light on interconnected biogeochemical processes in an aquifer system.</title>
        <authorList>
            <person name="Anantharaman K."/>
            <person name="Brown C.T."/>
            <person name="Hug L.A."/>
            <person name="Sharon I."/>
            <person name="Castelle C.J."/>
            <person name="Probst A.J."/>
            <person name="Thomas B.C."/>
            <person name="Singh A."/>
            <person name="Wilkins M.J."/>
            <person name="Karaoz U."/>
            <person name="Brodie E.L."/>
            <person name="Williams K.H."/>
            <person name="Hubbard S.S."/>
            <person name="Banfield J.F."/>
        </authorList>
    </citation>
    <scope>NUCLEOTIDE SEQUENCE [LARGE SCALE GENOMIC DNA]</scope>
</reference>
<name>A0A1F7YJ94_9BACT</name>